<accession>A0A9N9D152</accession>
<keyword evidence="2" id="KW-1185">Reference proteome</keyword>
<dbReference type="Proteomes" id="UP000789508">
    <property type="component" value="Unassembled WGS sequence"/>
</dbReference>
<evidence type="ECO:0000313" key="1">
    <source>
        <dbReference type="EMBL" id="CAG8621451.1"/>
    </source>
</evidence>
<proteinExistence type="predicted"/>
<feature type="non-terminal residue" evidence="1">
    <location>
        <position position="192"/>
    </location>
</feature>
<gene>
    <name evidence="1" type="ORF">ALEPTO_LOCUS8978</name>
</gene>
<dbReference type="EMBL" id="CAJVPS010006071">
    <property type="protein sequence ID" value="CAG8621451.1"/>
    <property type="molecule type" value="Genomic_DNA"/>
</dbReference>
<name>A0A9N9D152_9GLOM</name>
<organism evidence="1 2">
    <name type="scientific">Ambispora leptoticha</name>
    <dbReference type="NCBI Taxonomy" id="144679"/>
    <lineage>
        <taxon>Eukaryota</taxon>
        <taxon>Fungi</taxon>
        <taxon>Fungi incertae sedis</taxon>
        <taxon>Mucoromycota</taxon>
        <taxon>Glomeromycotina</taxon>
        <taxon>Glomeromycetes</taxon>
        <taxon>Archaeosporales</taxon>
        <taxon>Ambisporaceae</taxon>
        <taxon>Ambispora</taxon>
    </lineage>
</organism>
<comment type="caution">
    <text evidence="1">The sequence shown here is derived from an EMBL/GenBank/DDBJ whole genome shotgun (WGS) entry which is preliminary data.</text>
</comment>
<evidence type="ECO:0000313" key="2">
    <source>
        <dbReference type="Proteomes" id="UP000789508"/>
    </source>
</evidence>
<reference evidence="1" key="1">
    <citation type="submission" date="2021-06" db="EMBL/GenBank/DDBJ databases">
        <authorList>
            <person name="Kallberg Y."/>
            <person name="Tangrot J."/>
            <person name="Rosling A."/>
        </authorList>
    </citation>
    <scope>NUCLEOTIDE SEQUENCE</scope>
    <source>
        <strain evidence="1">FL130A</strain>
    </source>
</reference>
<dbReference type="OrthoDB" id="2430695at2759"/>
<dbReference type="AlphaFoldDB" id="A0A9N9D152"/>
<protein>
    <submittedName>
        <fullName evidence="1">5067_t:CDS:1</fullName>
    </submittedName>
</protein>
<sequence length="192" mass="22213">MPTSKMVHKYFEQKDSEWNIIGFLKSCDLEPYPKKIEEYLICLEKIADTDEGQRRERARKLLDNYKQASLKPQRQCWGTGDLWDCLMLKVSGTTDIVRPDDLRDCLMSKTLGRATDKCWGTGDLWDCLMFKVSGTTDIVRLDDLRDCLISESLKPQRQCWGTGDLWDCLMLKVSGTTDIVRLDDLRDCLISE</sequence>